<gene>
    <name evidence="3" type="ORF">MERR_LOCUS18013</name>
    <name evidence="2" type="ORF">MERR_LOCUS5207</name>
</gene>
<dbReference type="Proteomes" id="UP000467841">
    <property type="component" value="Unassembled WGS sequence"/>
</dbReference>
<feature type="region of interest" description="Disordered" evidence="1">
    <location>
        <begin position="105"/>
        <end position="150"/>
    </location>
</feature>
<reference evidence="3 4" key="1">
    <citation type="submission" date="2020-01" db="EMBL/GenBank/DDBJ databases">
        <authorList>
            <person name="Mishra B."/>
        </authorList>
    </citation>
    <scope>NUCLEOTIDE SEQUENCE [LARGE SCALE GENOMIC DNA]</scope>
</reference>
<evidence type="ECO:0000313" key="2">
    <source>
        <dbReference type="EMBL" id="CAA7017972.1"/>
    </source>
</evidence>
<feature type="region of interest" description="Disordered" evidence="1">
    <location>
        <begin position="1"/>
        <end position="40"/>
    </location>
</feature>
<keyword evidence="4" id="KW-1185">Reference proteome</keyword>
<dbReference type="AlphaFoldDB" id="A0A6D2IT32"/>
<dbReference type="EMBL" id="CACVBM020000341">
    <property type="protein sequence ID" value="CAA7017972.1"/>
    <property type="molecule type" value="Genomic_DNA"/>
</dbReference>
<accession>A0A6D2IT32</accession>
<sequence length="165" mass="17035">MTGSAANATGIIPPGGDPTAEQRTPTERADQQAAPDATIDPARMQEMIAALQKKADEQDALNRTLTRKLETLRATQRQEGGARGVAGMNGIDHVALTFTTPVTAAGGRAETGSGAADLPPLNRSNTYDETGASGDAPNGGSTPTNGMEVIDPLLRIGTLKQVEVE</sequence>
<evidence type="ECO:0000313" key="4">
    <source>
        <dbReference type="Proteomes" id="UP000467841"/>
    </source>
</evidence>
<name>A0A6D2IT32_9BRAS</name>
<dbReference type="EMBL" id="CACVBM020001097">
    <property type="protein sequence ID" value="CAA7030778.1"/>
    <property type="molecule type" value="Genomic_DNA"/>
</dbReference>
<evidence type="ECO:0000256" key="1">
    <source>
        <dbReference type="SAM" id="MobiDB-lite"/>
    </source>
</evidence>
<protein>
    <submittedName>
        <fullName evidence="3">Uncharacterized protein</fullName>
    </submittedName>
</protein>
<evidence type="ECO:0000313" key="3">
    <source>
        <dbReference type="EMBL" id="CAA7030778.1"/>
    </source>
</evidence>
<proteinExistence type="predicted"/>
<organism evidence="3 4">
    <name type="scientific">Microthlaspi erraticum</name>
    <dbReference type="NCBI Taxonomy" id="1685480"/>
    <lineage>
        <taxon>Eukaryota</taxon>
        <taxon>Viridiplantae</taxon>
        <taxon>Streptophyta</taxon>
        <taxon>Embryophyta</taxon>
        <taxon>Tracheophyta</taxon>
        <taxon>Spermatophyta</taxon>
        <taxon>Magnoliopsida</taxon>
        <taxon>eudicotyledons</taxon>
        <taxon>Gunneridae</taxon>
        <taxon>Pentapetalae</taxon>
        <taxon>rosids</taxon>
        <taxon>malvids</taxon>
        <taxon>Brassicales</taxon>
        <taxon>Brassicaceae</taxon>
        <taxon>Coluteocarpeae</taxon>
        <taxon>Microthlaspi</taxon>
    </lineage>
</organism>